<accession>A0ABN7P3P9</accession>
<proteinExistence type="predicted"/>
<reference evidence="1" key="1">
    <citation type="submission" date="2021-03" db="EMBL/GenBank/DDBJ databases">
        <authorList>
            <person name="Tran Van P."/>
        </authorList>
    </citation>
    <scope>NUCLEOTIDE SEQUENCE</scope>
</reference>
<name>A0ABN7P3P9_TIMPD</name>
<protein>
    <submittedName>
        <fullName evidence="1">Uncharacterized protein</fullName>
    </submittedName>
</protein>
<dbReference type="Proteomes" id="UP001153148">
    <property type="component" value="Unassembled WGS sequence"/>
</dbReference>
<evidence type="ECO:0000313" key="1">
    <source>
        <dbReference type="EMBL" id="CAG2060506.1"/>
    </source>
</evidence>
<dbReference type="EMBL" id="CAJPIN010012581">
    <property type="protein sequence ID" value="CAG2060506.1"/>
    <property type="molecule type" value="Genomic_DNA"/>
</dbReference>
<comment type="caution">
    <text evidence="1">The sequence shown here is derived from an EMBL/GenBank/DDBJ whole genome shotgun (WGS) entry which is preliminary data.</text>
</comment>
<organism evidence="1 2">
    <name type="scientific">Timema podura</name>
    <name type="common">Walking stick</name>
    <dbReference type="NCBI Taxonomy" id="61482"/>
    <lineage>
        <taxon>Eukaryota</taxon>
        <taxon>Metazoa</taxon>
        <taxon>Ecdysozoa</taxon>
        <taxon>Arthropoda</taxon>
        <taxon>Hexapoda</taxon>
        <taxon>Insecta</taxon>
        <taxon>Pterygota</taxon>
        <taxon>Neoptera</taxon>
        <taxon>Polyneoptera</taxon>
        <taxon>Phasmatodea</taxon>
        <taxon>Timematodea</taxon>
        <taxon>Timematoidea</taxon>
        <taxon>Timematidae</taxon>
        <taxon>Timema</taxon>
    </lineage>
</organism>
<gene>
    <name evidence="1" type="ORF">TPAB3V08_LOCUS7462</name>
</gene>
<keyword evidence="2" id="KW-1185">Reference proteome</keyword>
<evidence type="ECO:0000313" key="2">
    <source>
        <dbReference type="Proteomes" id="UP001153148"/>
    </source>
</evidence>
<sequence length="139" mass="15396">MSAEGPMEFFRLGGRLTSPQNTYLAKQGTLSVGISGYADAGMSLECISSIRDTSIRPTTPLKHTLPDTPLSTGKRFKEVISCLAAETDETKRLSTDELQRLVLLEQLKLIGMQQQEIEGWRTAASQKYFVDEVTIVNKI</sequence>